<dbReference type="RefSeq" id="WP_146215104.1">
    <property type="nucleotide sequence ID" value="NZ_QJKI01000009.1"/>
</dbReference>
<evidence type="ECO:0000313" key="3">
    <source>
        <dbReference type="EMBL" id="PXX78862.1"/>
    </source>
</evidence>
<protein>
    <submittedName>
        <fullName evidence="3">Acyl-CoA thioesterase</fullName>
    </submittedName>
</protein>
<evidence type="ECO:0000256" key="1">
    <source>
        <dbReference type="ARBA" id="ARBA00022801"/>
    </source>
</evidence>
<dbReference type="InterPro" id="IPR052723">
    <property type="entry name" value="Acyl-CoA_thioesterase_PaaI"/>
</dbReference>
<dbReference type="InterPro" id="IPR003736">
    <property type="entry name" value="PAAI_dom"/>
</dbReference>
<keyword evidence="1" id="KW-0378">Hydrolase</keyword>
<organism evidence="3 4">
    <name type="scientific">Rivihabitans pingtungensis</name>
    <dbReference type="NCBI Taxonomy" id="1054498"/>
    <lineage>
        <taxon>Bacteria</taxon>
        <taxon>Pseudomonadati</taxon>
        <taxon>Pseudomonadota</taxon>
        <taxon>Betaproteobacteria</taxon>
        <taxon>Neisseriales</taxon>
        <taxon>Aquaspirillaceae</taxon>
        <taxon>Rivihabitans</taxon>
    </lineage>
</organism>
<name>A0A318KQK9_9NEIS</name>
<dbReference type="OrthoDB" id="32575at2"/>
<gene>
    <name evidence="3" type="ORF">DFR34_10986</name>
</gene>
<keyword evidence="4" id="KW-1185">Reference proteome</keyword>
<proteinExistence type="predicted"/>
<feature type="domain" description="Thioesterase" evidence="2">
    <location>
        <begin position="46"/>
        <end position="118"/>
    </location>
</feature>
<comment type="caution">
    <text evidence="3">The sequence shown here is derived from an EMBL/GenBank/DDBJ whole genome shotgun (WGS) entry which is preliminary data.</text>
</comment>
<dbReference type="GO" id="GO:0016289">
    <property type="term" value="F:acyl-CoA hydrolase activity"/>
    <property type="evidence" value="ECO:0007669"/>
    <property type="project" value="TreeGrafter"/>
</dbReference>
<dbReference type="PANTHER" id="PTHR42856">
    <property type="entry name" value="ACYL-COENZYME A THIOESTERASE PAAI"/>
    <property type="match status" value="1"/>
</dbReference>
<accession>A0A318KQK9</accession>
<dbReference type="Gene3D" id="3.10.129.10">
    <property type="entry name" value="Hotdog Thioesterase"/>
    <property type="match status" value="1"/>
</dbReference>
<dbReference type="AlphaFoldDB" id="A0A318KQK9"/>
<dbReference type="Proteomes" id="UP000247555">
    <property type="component" value="Unassembled WGS sequence"/>
</dbReference>
<sequence>MSNLAAKAYFVQDSFARLLGVELLSAQDGQACVTFFASSEHCNGLGGVHGAVIFALADIAFAVACNTRGHQAVGIHASIHYIHGARPGQMLATAHEVSCKSRLGHYLVNVTDSQGVLLAQFSGMSYRLTVPAVSC</sequence>
<dbReference type="CDD" id="cd03443">
    <property type="entry name" value="PaaI_thioesterase"/>
    <property type="match status" value="1"/>
</dbReference>
<dbReference type="InterPro" id="IPR029069">
    <property type="entry name" value="HotDog_dom_sf"/>
</dbReference>
<dbReference type="InterPro" id="IPR006683">
    <property type="entry name" value="Thioestr_dom"/>
</dbReference>
<dbReference type="Pfam" id="PF03061">
    <property type="entry name" value="4HBT"/>
    <property type="match status" value="1"/>
</dbReference>
<dbReference type="PANTHER" id="PTHR42856:SF1">
    <property type="entry name" value="ACYL-COENZYME A THIOESTERASE PAAI"/>
    <property type="match status" value="1"/>
</dbReference>
<dbReference type="NCBIfam" id="TIGR00369">
    <property type="entry name" value="unchar_dom_1"/>
    <property type="match status" value="1"/>
</dbReference>
<dbReference type="SUPFAM" id="SSF54637">
    <property type="entry name" value="Thioesterase/thiol ester dehydrase-isomerase"/>
    <property type="match status" value="1"/>
</dbReference>
<evidence type="ECO:0000259" key="2">
    <source>
        <dbReference type="Pfam" id="PF03061"/>
    </source>
</evidence>
<dbReference type="EMBL" id="QJKI01000009">
    <property type="protein sequence ID" value="PXX78862.1"/>
    <property type="molecule type" value="Genomic_DNA"/>
</dbReference>
<reference evidence="3 4" key="1">
    <citation type="submission" date="2018-05" db="EMBL/GenBank/DDBJ databases">
        <title>Genomic Encyclopedia of Type Strains, Phase IV (KMG-IV): sequencing the most valuable type-strain genomes for metagenomic binning, comparative biology and taxonomic classification.</title>
        <authorList>
            <person name="Goeker M."/>
        </authorList>
    </citation>
    <scope>NUCLEOTIDE SEQUENCE [LARGE SCALE GENOMIC DNA]</scope>
    <source>
        <strain evidence="3 4">DSM 29661</strain>
    </source>
</reference>
<evidence type="ECO:0000313" key="4">
    <source>
        <dbReference type="Proteomes" id="UP000247555"/>
    </source>
</evidence>